<gene>
    <name evidence="1" type="ORF">F7R25_06600</name>
</gene>
<name>A0A6L3N1J5_9BURK</name>
<sequence length="101" mass="11455">MHSYSSREPAIRRRCRAVLRFRFRTIQVLRRTFGGRPRTLQHSDGTTARSRRCAPAAFLSPTPDLPTQMNDAPTADTIAFDSGIAARHDRRARAMAARFAR</sequence>
<dbReference type="EMBL" id="VZOK01000007">
    <property type="protein sequence ID" value="KAB0639978.1"/>
    <property type="molecule type" value="Genomic_DNA"/>
</dbReference>
<dbReference type="RefSeq" id="WP_150998631.1">
    <property type="nucleotide sequence ID" value="NZ_CABVPM010000046.1"/>
</dbReference>
<evidence type="ECO:0000313" key="1">
    <source>
        <dbReference type="EMBL" id="KAB0639978.1"/>
    </source>
</evidence>
<dbReference type="AlphaFoldDB" id="A0A6L3N1J5"/>
<accession>A0A6L3N1J5</accession>
<organism evidence="1 2">
    <name type="scientific">Burkholderia stagnalis</name>
    <dbReference type="NCBI Taxonomy" id="1503054"/>
    <lineage>
        <taxon>Bacteria</taxon>
        <taxon>Pseudomonadati</taxon>
        <taxon>Pseudomonadota</taxon>
        <taxon>Betaproteobacteria</taxon>
        <taxon>Burkholderiales</taxon>
        <taxon>Burkholderiaceae</taxon>
        <taxon>Burkholderia</taxon>
        <taxon>Burkholderia cepacia complex</taxon>
    </lineage>
</organism>
<reference evidence="1 2" key="1">
    <citation type="submission" date="2019-09" db="EMBL/GenBank/DDBJ databases">
        <title>Draft genome sequences of 48 bacterial type strains from the CCUG.</title>
        <authorList>
            <person name="Tunovic T."/>
            <person name="Pineiro-Iglesias B."/>
            <person name="Unosson C."/>
            <person name="Inganas E."/>
            <person name="Ohlen M."/>
            <person name="Cardew S."/>
            <person name="Jensie-Markopoulos S."/>
            <person name="Salva-Serra F."/>
            <person name="Jaen-Luchoro D."/>
            <person name="Karlsson R."/>
            <person name="Svensson-Stadler L."/>
            <person name="Chun J."/>
            <person name="Moore E."/>
        </authorList>
    </citation>
    <scope>NUCLEOTIDE SEQUENCE [LARGE SCALE GENOMIC DNA]</scope>
    <source>
        <strain evidence="1 2">CCUG 65686</strain>
    </source>
</reference>
<comment type="caution">
    <text evidence="1">The sequence shown here is derived from an EMBL/GenBank/DDBJ whole genome shotgun (WGS) entry which is preliminary data.</text>
</comment>
<proteinExistence type="predicted"/>
<evidence type="ECO:0000313" key="2">
    <source>
        <dbReference type="Proteomes" id="UP000473470"/>
    </source>
</evidence>
<dbReference type="Proteomes" id="UP000473470">
    <property type="component" value="Unassembled WGS sequence"/>
</dbReference>
<protein>
    <submittedName>
        <fullName evidence="1">Uncharacterized protein</fullName>
    </submittedName>
</protein>